<dbReference type="InterPro" id="IPR045085">
    <property type="entry name" value="HLD_clamp_pol_III_gamma_tau"/>
</dbReference>
<keyword evidence="8 11" id="KW-0067">ATP-binding</keyword>
<sequence length="578" mass="63861">MGVHSTFFEPQNNEQGIPNAEGSRITDYALKMAYEVLARKWRPQQFTDVVGQEHVTKTLTNAIETDRVAHAYMFVGSRGTGKTTSARILAKALNCEKGPTPTPCDVCDSCKEVMAGNSLDVIEIDGASNNGVDQVRDLRDNARYSPARGPYKIYIIDEVHMLSTAAFNALLKTLEEPPSHVKFIFATTDVHKVLPTILSRCQRFDLRRISVQDIVDRLRTGCADEGITITEDALLAIARGAEGGLRDAESALDQIISFRGKEIAEEDVLAVFGLVSRHVLEDLTMAILASDVPKIINIVSDMDKSGKDLQRVLMELLESFRNLLVVLYAGQGAVALELPESQLQFYQAQAPQTEAGRVLRIIDALIEADGRMRYALSKKTLLETGLIRCSRAAETASINELLKQVADLKKNFKSGDAAGLVAETASVSYAAGPQKKKIADADELEILFSHWHAIVDHLGQADSLSHRYFLDTAPLQIAGDHLTVGYDPQFSDERQRFEDPRAKLALARAVDRYLNRMVSIEFEALKSDDRRPLPSDHSISKSSADEAQELTGLMKWYANPVVKTVVEAFNGEITDIRE</sequence>
<dbReference type="CDD" id="cd00009">
    <property type="entry name" value="AAA"/>
    <property type="match status" value="1"/>
</dbReference>
<evidence type="ECO:0000256" key="7">
    <source>
        <dbReference type="ARBA" id="ARBA00022833"/>
    </source>
</evidence>
<comment type="similarity">
    <text evidence="1 11">Belongs to the DnaX/STICHEL family.</text>
</comment>
<keyword evidence="3 11" id="KW-0548">Nucleotidyltransferase</keyword>
<dbReference type="Pfam" id="PF22608">
    <property type="entry name" value="DNAX_ATPase_lid"/>
    <property type="match status" value="1"/>
</dbReference>
<keyword evidence="9 11" id="KW-0239">DNA-directed DNA polymerase</keyword>
<dbReference type="SUPFAM" id="SSF52540">
    <property type="entry name" value="P-loop containing nucleoside triphosphate hydrolases"/>
    <property type="match status" value="1"/>
</dbReference>
<keyword evidence="7" id="KW-0862">Zinc</keyword>
<evidence type="ECO:0000256" key="1">
    <source>
        <dbReference type="ARBA" id="ARBA00006360"/>
    </source>
</evidence>
<dbReference type="PANTHER" id="PTHR11669:SF0">
    <property type="entry name" value="PROTEIN STICHEL-LIKE 2"/>
    <property type="match status" value="1"/>
</dbReference>
<proteinExistence type="inferred from homology"/>
<accession>A0A6C2UJY8</accession>
<dbReference type="Gene3D" id="1.10.8.60">
    <property type="match status" value="1"/>
</dbReference>
<feature type="region of interest" description="Disordered" evidence="12">
    <location>
        <begin position="1"/>
        <end position="20"/>
    </location>
</feature>
<gene>
    <name evidence="14" type="primary">dnaX_1</name>
    <name evidence="11" type="synonym">dnaX</name>
    <name evidence="14" type="ORF">SCARR_02254</name>
</gene>
<dbReference type="SMART" id="SM00382">
    <property type="entry name" value="AAA"/>
    <property type="match status" value="1"/>
</dbReference>
<dbReference type="CDD" id="cd18137">
    <property type="entry name" value="HLD_clamp_pol_III_gamma_tau"/>
    <property type="match status" value="1"/>
</dbReference>
<dbReference type="InterPro" id="IPR003593">
    <property type="entry name" value="AAA+_ATPase"/>
</dbReference>
<keyword evidence="2 11" id="KW-0808">Transferase</keyword>
<comment type="function">
    <text evidence="11">DNA polymerase III is a complex, multichain enzyme responsible for most of the replicative synthesis in bacteria. This DNA polymerase also exhibits 3' to 5' exonuclease activity.</text>
</comment>
<dbReference type="InterPro" id="IPR050238">
    <property type="entry name" value="DNA_Rep/Repair_Clamp_Loader"/>
</dbReference>
<dbReference type="GO" id="GO:0003677">
    <property type="term" value="F:DNA binding"/>
    <property type="evidence" value="ECO:0007669"/>
    <property type="project" value="InterPro"/>
</dbReference>
<dbReference type="GO" id="GO:0009360">
    <property type="term" value="C:DNA polymerase III complex"/>
    <property type="evidence" value="ECO:0007669"/>
    <property type="project" value="InterPro"/>
</dbReference>
<dbReference type="InterPro" id="IPR008921">
    <property type="entry name" value="DNA_pol3_clamp-load_cplx_C"/>
</dbReference>
<feature type="domain" description="AAA+ ATPase" evidence="13">
    <location>
        <begin position="68"/>
        <end position="210"/>
    </location>
</feature>
<dbReference type="AlphaFoldDB" id="A0A6C2UJY8"/>
<dbReference type="GO" id="GO:0006261">
    <property type="term" value="P:DNA-templated DNA replication"/>
    <property type="evidence" value="ECO:0007669"/>
    <property type="project" value="TreeGrafter"/>
</dbReference>
<dbReference type="GO" id="GO:0005524">
    <property type="term" value="F:ATP binding"/>
    <property type="evidence" value="ECO:0007669"/>
    <property type="project" value="UniProtKB-KW"/>
</dbReference>
<comment type="subunit">
    <text evidence="11">DNA polymerase III contains a core (composed of alpha, epsilon and theta chains) that associates with a tau subunit. This core dimerizes to form the POLIII' complex. PolIII' associates with the gamma complex (composed of gamma, delta, delta', psi and chi chains) and with the beta chain to form the complete DNA polymerase III complex.</text>
</comment>
<dbReference type="GO" id="GO:0003887">
    <property type="term" value="F:DNA-directed DNA polymerase activity"/>
    <property type="evidence" value="ECO:0007669"/>
    <property type="project" value="UniProtKB-KW"/>
</dbReference>
<evidence type="ECO:0000313" key="14">
    <source>
        <dbReference type="EMBL" id="VGO20193.1"/>
    </source>
</evidence>
<evidence type="ECO:0000256" key="4">
    <source>
        <dbReference type="ARBA" id="ARBA00022705"/>
    </source>
</evidence>
<evidence type="ECO:0000256" key="11">
    <source>
        <dbReference type="RuleBase" id="RU364063"/>
    </source>
</evidence>
<protein>
    <recommendedName>
        <fullName evidence="11">DNA polymerase III subunit gamma/tau</fullName>
        <ecNumber evidence="11">2.7.7.7</ecNumber>
    </recommendedName>
</protein>
<dbReference type="Proteomes" id="UP000346198">
    <property type="component" value="Unassembled WGS sequence"/>
</dbReference>
<dbReference type="NCBIfam" id="TIGR02397">
    <property type="entry name" value="dnaX_nterm"/>
    <property type="match status" value="1"/>
</dbReference>
<dbReference type="Gene3D" id="1.20.272.10">
    <property type="match status" value="1"/>
</dbReference>
<dbReference type="Pfam" id="PF12169">
    <property type="entry name" value="DNA_pol3_gamma3"/>
    <property type="match status" value="1"/>
</dbReference>
<evidence type="ECO:0000256" key="10">
    <source>
        <dbReference type="ARBA" id="ARBA00049244"/>
    </source>
</evidence>
<dbReference type="FunFam" id="3.40.50.300:FF:000014">
    <property type="entry name" value="DNA polymerase III subunit gamma/tau"/>
    <property type="match status" value="1"/>
</dbReference>
<reference evidence="14 15" key="1">
    <citation type="submission" date="2019-04" db="EMBL/GenBank/DDBJ databases">
        <authorList>
            <person name="Van Vliet M D."/>
        </authorList>
    </citation>
    <scope>NUCLEOTIDE SEQUENCE [LARGE SCALE GENOMIC DNA]</scope>
    <source>
        <strain evidence="14 15">F21</strain>
    </source>
</reference>
<evidence type="ECO:0000256" key="8">
    <source>
        <dbReference type="ARBA" id="ARBA00022840"/>
    </source>
</evidence>
<keyword evidence="6 11" id="KW-0547">Nucleotide-binding</keyword>
<dbReference type="Pfam" id="PF13177">
    <property type="entry name" value="DNA_pol3_delta2"/>
    <property type="match status" value="1"/>
</dbReference>
<keyword evidence="4 11" id="KW-0235">DNA replication</keyword>
<evidence type="ECO:0000313" key="15">
    <source>
        <dbReference type="Proteomes" id="UP000346198"/>
    </source>
</evidence>
<evidence type="ECO:0000256" key="6">
    <source>
        <dbReference type="ARBA" id="ARBA00022741"/>
    </source>
</evidence>
<evidence type="ECO:0000256" key="9">
    <source>
        <dbReference type="ARBA" id="ARBA00022932"/>
    </source>
</evidence>
<evidence type="ECO:0000256" key="5">
    <source>
        <dbReference type="ARBA" id="ARBA00022723"/>
    </source>
</evidence>
<organism evidence="14 15">
    <name type="scientific">Pontiella sulfatireligans</name>
    <dbReference type="NCBI Taxonomy" id="2750658"/>
    <lineage>
        <taxon>Bacteria</taxon>
        <taxon>Pseudomonadati</taxon>
        <taxon>Kiritimatiellota</taxon>
        <taxon>Kiritimatiellia</taxon>
        <taxon>Kiritimatiellales</taxon>
        <taxon>Pontiellaceae</taxon>
        <taxon>Pontiella</taxon>
    </lineage>
</organism>
<dbReference type="InterPro" id="IPR022754">
    <property type="entry name" value="DNA_pol_III_gamma-3"/>
</dbReference>
<evidence type="ECO:0000256" key="12">
    <source>
        <dbReference type="SAM" id="MobiDB-lite"/>
    </source>
</evidence>
<name>A0A6C2UJY8_9BACT</name>
<evidence type="ECO:0000259" key="13">
    <source>
        <dbReference type="SMART" id="SM00382"/>
    </source>
</evidence>
<dbReference type="InterPro" id="IPR012763">
    <property type="entry name" value="DNA_pol_III_sug/sutau_N"/>
</dbReference>
<dbReference type="SUPFAM" id="SSF48019">
    <property type="entry name" value="post-AAA+ oligomerization domain-like"/>
    <property type="match status" value="1"/>
</dbReference>
<keyword evidence="5" id="KW-0479">Metal-binding</keyword>
<dbReference type="InterPro" id="IPR027417">
    <property type="entry name" value="P-loop_NTPase"/>
</dbReference>
<keyword evidence="15" id="KW-1185">Reference proteome</keyword>
<comment type="catalytic activity">
    <reaction evidence="10 11">
        <text>DNA(n) + a 2'-deoxyribonucleoside 5'-triphosphate = DNA(n+1) + diphosphate</text>
        <dbReference type="Rhea" id="RHEA:22508"/>
        <dbReference type="Rhea" id="RHEA-COMP:17339"/>
        <dbReference type="Rhea" id="RHEA-COMP:17340"/>
        <dbReference type="ChEBI" id="CHEBI:33019"/>
        <dbReference type="ChEBI" id="CHEBI:61560"/>
        <dbReference type="ChEBI" id="CHEBI:173112"/>
        <dbReference type="EC" id="2.7.7.7"/>
    </reaction>
</comment>
<dbReference type="GO" id="GO:0046872">
    <property type="term" value="F:metal ion binding"/>
    <property type="evidence" value="ECO:0007669"/>
    <property type="project" value="UniProtKB-KW"/>
</dbReference>
<dbReference type="EMBL" id="CAAHFH010000001">
    <property type="protein sequence ID" value="VGO20193.1"/>
    <property type="molecule type" value="Genomic_DNA"/>
</dbReference>
<dbReference type="PANTHER" id="PTHR11669">
    <property type="entry name" value="REPLICATION FACTOR C / DNA POLYMERASE III GAMMA-TAU SUBUNIT"/>
    <property type="match status" value="1"/>
</dbReference>
<evidence type="ECO:0000256" key="2">
    <source>
        <dbReference type="ARBA" id="ARBA00022679"/>
    </source>
</evidence>
<evidence type="ECO:0000256" key="3">
    <source>
        <dbReference type="ARBA" id="ARBA00022695"/>
    </source>
</evidence>
<dbReference type="Gene3D" id="3.40.50.300">
    <property type="entry name" value="P-loop containing nucleotide triphosphate hydrolases"/>
    <property type="match status" value="1"/>
</dbReference>
<dbReference type="NCBIfam" id="NF004046">
    <property type="entry name" value="PRK05563.1"/>
    <property type="match status" value="1"/>
</dbReference>
<dbReference type="EC" id="2.7.7.7" evidence="11"/>